<dbReference type="EMBL" id="JBHSAS010000006">
    <property type="protein sequence ID" value="MFC4027214.1"/>
    <property type="molecule type" value="Genomic_DNA"/>
</dbReference>
<dbReference type="RefSeq" id="WP_290234699.1">
    <property type="nucleotide sequence ID" value="NZ_JAUFPZ010000002.1"/>
</dbReference>
<proteinExistence type="predicted"/>
<comment type="caution">
    <text evidence="1">The sequence shown here is derived from an EMBL/GenBank/DDBJ whole genome shotgun (WGS) entry which is preliminary data.</text>
</comment>
<gene>
    <name evidence="1" type="ORF">ACFOS1_07345</name>
</gene>
<organism evidence="1 2">
    <name type="scientific">Zunongwangia endophytica</name>
    <dbReference type="NCBI Taxonomy" id="1808945"/>
    <lineage>
        <taxon>Bacteria</taxon>
        <taxon>Pseudomonadati</taxon>
        <taxon>Bacteroidota</taxon>
        <taxon>Flavobacteriia</taxon>
        <taxon>Flavobacteriales</taxon>
        <taxon>Flavobacteriaceae</taxon>
        <taxon>Zunongwangia</taxon>
    </lineage>
</organism>
<sequence>MSQNYSQYSIVQKIPVADHVYKYLLKLCGSDHIVAGRNSYVGSLVLSLQGRNYDVRVTRSKYTKIFEVEITETYYDKNGLFITRENAELFNDQIDKKFRDELYRMMLMNRHLEEKLFLQSMRTYLDFYDITEDDIKTESLYRDFKRKKEDLLSNFSLNTPAGTKCEVSQVVPS</sequence>
<keyword evidence="2" id="KW-1185">Reference proteome</keyword>
<name>A0ABV8H520_9FLAO</name>
<reference evidence="2" key="1">
    <citation type="journal article" date="2019" name="Int. J. Syst. Evol. Microbiol.">
        <title>The Global Catalogue of Microorganisms (GCM) 10K type strain sequencing project: providing services to taxonomists for standard genome sequencing and annotation.</title>
        <authorList>
            <consortium name="The Broad Institute Genomics Platform"/>
            <consortium name="The Broad Institute Genome Sequencing Center for Infectious Disease"/>
            <person name="Wu L."/>
            <person name="Ma J."/>
        </authorList>
    </citation>
    <scope>NUCLEOTIDE SEQUENCE [LARGE SCALE GENOMIC DNA]</scope>
    <source>
        <strain evidence="2">CECT 9128</strain>
    </source>
</reference>
<protein>
    <submittedName>
        <fullName evidence="1">Uncharacterized protein</fullName>
    </submittedName>
</protein>
<evidence type="ECO:0000313" key="1">
    <source>
        <dbReference type="EMBL" id="MFC4027214.1"/>
    </source>
</evidence>
<accession>A0ABV8H520</accession>
<dbReference type="Proteomes" id="UP001595793">
    <property type="component" value="Unassembled WGS sequence"/>
</dbReference>
<evidence type="ECO:0000313" key="2">
    <source>
        <dbReference type="Proteomes" id="UP001595793"/>
    </source>
</evidence>